<evidence type="ECO:0000313" key="2">
    <source>
        <dbReference type="EMBL" id="MFC5067073.1"/>
    </source>
</evidence>
<evidence type="ECO:0000313" key="3">
    <source>
        <dbReference type="Proteomes" id="UP001595796"/>
    </source>
</evidence>
<dbReference type="Gene3D" id="3.30.70.270">
    <property type="match status" value="1"/>
</dbReference>
<keyword evidence="2" id="KW-0808">Transferase</keyword>
<name>A0ABV9YW31_9HYPH</name>
<dbReference type="InterPro" id="IPR043128">
    <property type="entry name" value="Rev_trsase/Diguanyl_cyclase"/>
</dbReference>
<dbReference type="RefSeq" id="WP_114957470.1">
    <property type="nucleotide sequence ID" value="NZ_JBHSJF010000003.1"/>
</dbReference>
<keyword evidence="2" id="KW-0548">Nucleotidyltransferase</keyword>
<dbReference type="InterPro" id="IPR029787">
    <property type="entry name" value="Nucleotide_cyclase"/>
</dbReference>
<organism evidence="2 3">
    <name type="scientific">Flaviflagellibacter deserti</name>
    <dbReference type="NCBI Taxonomy" id="2267266"/>
    <lineage>
        <taxon>Bacteria</taxon>
        <taxon>Pseudomonadati</taxon>
        <taxon>Pseudomonadota</taxon>
        <taxon>Alphaproteobacteria</taxon>
        <taxon>Hyphomicrobiales</taxon>
        <taxon>Flaviflagellibacter</taxon>
    </lineage>
</organism>
<keyword evidence="3" id="KW-1185">Reference proteome</keyword>
<sequence length="64" mass="6990">MFTDGVEVLRIPFVIEDHEVFIGASVGFAAMHPDDPMEGDQLLVAADNALYAAKRAGKNTWRNA</sequence>
<proteinExistence type="predicted"/>
<evidence type="ECO:0000259" key="1">
    <source>
        <dbReference type="Pfam" id="PF00990"/>
    </source>
</evidence>
<dbReference type="Proteomes" id="UP001595796">
    <property type="component" value="Unassembled WGS sequence"/>
</dbReference>
<dbReference type="InterPro" id="IPR000160">
    <property type="entry name" value="GGDEF_dom"/>
</dbReference>
<reference evidence="3" key="1">
    <citation type="journal article" date="2019" name="Int. J. Syst. Evol. Microbiol.">
        <title>The Global Catalogue of Microorganisms (GCM) 10K type strain sequencing project: providing services to taxonomists for standard genome sequencing and annotation.</title>
        <authorList>
            <consortium name="The Broad Institute Genomics Platform"/>
            <consortium name="The Broad Institute Genome Sequencing Center for Infectious Disease"/>
            <person name="Wu L."/>
            <person name="Ma J."/>
        </authorList>
    </citation>
    <scope>NUCLEOTIDE SEQUENCE [LARGE SCALE GENOMIC DNA]</scope>
    <source>
        <strain evidence="3">CGMCC 1.16444</strain>
    </source>
</reference>
<dbReference type="Pfam" id="PF00990">
    <property type="entry name" value="GGDEF"/>
    <property type="match status" value="1"/>
</dbReference>
<comment type="caution">
    <text evidence="2">The sequence shown here is derived from an EMBL/GenBank/DDBJ whole genome shotgun (WGS) entry which is preliminary data.</text>
</comment>
<accession>A0ABV9YW31</accession>
<protein>
    <submittedName>
        <fullName evidence="2">Diguanylate cyclase domain-containing protein</fullName>
        <ecNumber evidence="2">2.7.7.65</ecNumber>
    </submittedName>
</protein>
<feature type="domain" description="GGDEF" evidence="1">
    <location>
        <begin position="6"/>
        <end position="59"/>
    </location>
</feature>
<dbReference type="EMBL" id="JBHSJF010000003">
    <property type="protein sequence ID" value="MFC5067073.1"/>
    <property type="molecule type" value="Genomic_DNA"/>
</dbReference>
<dbReference type="EC" id="2.7.7.65" evidence="2"/>
<gene>
    <name evidence="2" type="ORF">ACFPFW_03480</name>
</gene>
<dbReference type="SUPFAM" id="SSF55073">
    <property type="entry name" value="Nucleotide cyclase"/>
    <property type="match status" value="1"/>
</dbReference>
<dbReference type="GO" id="GO:0052621">
    <property type="term" value="F:diguanylate cyclase activity"/>
    <property type="evidence" value="ECO:0007669"/>
    <property type="project" value="UniProtKB-EC"/>
</dbReference>